<keyword evidence="2" id="KW-1185">Reference proteome</keyword>
<dbReference type="OrthoDB" id="7402725at2759"/>
<dbReference type="Proteomes" id="UP000691718">
    <property type="component" value="Unassembled WGS sequence"/>
</dbReference>
<protein>
    <submittedName>
        <fullName evidence="1">(apollo) hypothetical protein</fullName>
    </submittedName>
</protein>
<reference evidence="1" key="1">
    <citation type="submission" date="2021-04" db="EMBL/GenBank/DDBJ databases">
        <authorList>
            <person name="Tunstrom K."/>
        </authorList>
    </citation>
    <scope>NUCLEOTIDE SEQUENCE</scope>
</reference>
<name>A0A8S3W3K7_PARAO</name>
<gene>
    <name evidence="1" type="ORF">PAPOLLO_LOCUS1674</name>
</gene>
<dbReference type="EMBL" id="CAJQZP010000103">
    <property type="protein sequence ID" value="CAG4938692.1"/>
    <property type="molecule type" value="Genomic_DNA"/>
</dbReference>
<comment type="caution">
    <text evidence="1">The sequence shown here is derived from an EMBL/GenBank/DDBJ whole genome shotgun (WGS) entry which is preliminary data.</text>
</comment>
<evidence type="ECO:0000313" key="2">
    <source>
        <dbReference type="Proteomes" id="UP000691718"/>
    </source>
</evidence>
<accession>A0A8S3W3K7</accession>
<sequence length="167" mass="18841">MDEFADFEINQDDLSQIEELEITLLNNSFHMSLNEGQIADLLQNENSDSEIEDNLEVDPYDSDDSAADPSFVPFRLEEDLQNILVDDSEPPNILIPYQATSNASDSLVPASQEEQTAENLIILPSASTVREMMDEILLRTNEDILVKASKYKQQSSTISMLRIEELL</sequence>
<dbReference type="AlphaFoldDB" id="A0A8S3W3K7"/>
<evidence type="ECO:0000313" key="1">
    <source>
        <dbReference type="EMBL" id="CAG4938692.1"/>
    </source>
</evidence>
<organism evidence="1 2">
    <name type="scientific">Parnassius apollo</name>
    <name type="common">Apollo butterfly</name>
    <name type="synonym">Papilio apollo</name>
    <dbReference type="NCBI Taxonomy" id="110799"/>
    <lineage>
        <taxon>Eukaryota</taxon>
        <taxon>Metazoa</taxon>
        <taxon>Ecdysozoa</taxon>
        <taxon>Arthropoda</taxon>
        <taxon>Hexapoda</taxon>
        <taxon>Insecta</taxon>
        <taxon>Pterygota</taxon>
        <taxon>Neoptera</taxon>
        <taxon>Endopterygota</taxon>
        <taxon>Lepidoptera</taxon>
        <taxon>Glossata</taxon>
        <taxon>Ditrysia</taxon>
        <taxon>Papilionoidea</taxon>
        <taxon>Papilionidae</taxon>
        <taxon>Parnassiinae</taxon>
        <taxon>Parnassini</taxon>
        <taxon>Parnassius</taxon>
        <taxon>Parnassius</taxon>
    </lineage>
</organism>
<proteinExistence type="predicted"/>